<feature type="domain" description="Suppressor of fused-like" evidence="1">
    <location>
        <begin position="35"/>
        <end position="182"/>
    </location>
</feature>
<dbReference type="Pfam" id="PF05076">
    <property type="entry name" value="SUFU"/>
    <property type="match status" value="1"/>
</dbReference>
<evidence type="ECO:0000313" key="3">
    <source>
        <dbReference type="Proteomes" id="UP000323946"/>
    </source>
</evidence>
<dbReference type="OrthoDB" id="3684558at2"/>
<dbReference type="InterPro" id="IPR020941">
    <property type="entry name" value="SUFU-like_domain"/>
</dbReference>
<sequence>MSRFSGFPAHIEKHVGRVRGADGRIAGGRDRGYHLVYCDHADGAHVTVLTSGLRDRTAGAPLPQELVCTLQADQELHARHLTGVIAELLTESNSRVGYGALIMNDRVLLPETEIAGALAAPHPYLGDEFDVLLDETGQPVLQLITLVPITRGEAQLVARYGRDALYDRWEETSANLLDIHRPCAA</sequence>
<name>A0A5M7BIL3_SACHI</name>
<keyword evidence="3" id="KW-1185">Reference proteome</keyword>
<gene>
    <name evidence="2" type="ORF">F1721_24575</name>
</gene>
<dbReference type="AlphaFoldDB" id="A0A5M7BIL3"/>
<dbReference type="SMR" id="A0A5M7BIL3"/>
<dbReference type="RefSeq" id="WP_150069143.1">
    <property type="nucleotide sequence ID" value="NZ_JBEPDJ010000033.1"/>
</dbReference>
<reference evidence="2 3" key="1">
    <citation type="submission" date="2019-09" db="EMBL/GenBank/DDBJ databases">
        <title>Draft genome sequence of the thermophilic Saccharopolyspora hirsuta VKM Ac-666T.</title>
        <authorList>
            <person name="Lobastova T.G."/>
            <person name="Fokina V."/>
            <person name="Bragin E.Y."/>
            <person name="Shtratnikova V.Y."/>
            <person name="Starodumova I.P."/>
            <person name="Tarlachkov S.V."/>
            <person name="Donova M.V."/>
        </authorList>
    </citation>
    <scope>NUCLEOTIDE SEQUENCE [LARGE SCALE GENOMIC DNA]</scope>
    <source>
        <strain evidence="2 3">VKM Ac-666</strain>
    </source>
</reference>
<accession>A0A5M7BIL3</accession>
<protein>
    <submittedName>
        <fullName evidence="2">Suppressor of fused domain protein</fullName>
    </submittedName>
</protein>
<organism evidence="2 3">
    <name type="scientific">Saccharopolyspora hirsuta</name>
    <dbReference type="NCBI Taxonomy" id="1837"/>
    <lineage>
        <taxon>Bacteria</taxon>
        <taxon>Bacillati</taxon>
        <taxon>Actinomycetota</taxon>
        <taxon>Actinomycetes</taxon>
        <taxon>Pseudonocardiales</taxon>
        <taxon>Pseudonocardiaceae</taxon>
        <taxon>Saccharopolyspora</taxon>
    </lineage>
</organism>
<dbReference type="Proteomes" id="UP000323946">
    <property type="component" value="Unassembled WGS sequence"/>
</dbReference>
<evidence type="ECO:0000259" key="1">
    <source>
        <dbReference type="Pfam" id="PF05076"/>
    </source>
</evidence>
<comment type="caution">
    <text evidence="2">The sequence shown here is derived from an EMBL/GenBank/DDBJ whole genome shotgun (WGS) entry which is preliminary data.</text>
</comment>
<evidence type="ECO:0000313" key="2">
    <source>
        <dbReference type="EMBL" id="KAA5829502.1"/>
    </source>
</evidence>
<dbReference type="EMBL" id="VWPH01000012">
    <property type="protein sequence ID" value="KAA5829502.1"/>
    <property type="molecule type" value="Genomic_DNA"/>
</dbReference>
<proteinExistence type="predicted"/>